<dbReference type="PANTHER" id="PTHR11006:SF4">
    <property type="entry name" value="PROTEIN ARGININE N-METHYLTRANSFERASE 7"/>
    <property type="match status" value="1"/>
</dbReference>
<reference evidence="1 2" key="1">
    <citation type="submission" date="2015-09" db="EMBL/GenBank/DDBJ databases">
        <title>Draft genome sequence of Kouleothrix aurantiaca JCM 19913.</title>
        <authorList>
            <person name="Hemp J."/>
        </authorList>
    </citation>
    <scope>NUCLEOTIDE SEQUENCE [LARGE SCALE GENOMIC DNA]</scope>
    <source>
        <strain evidence="1 2">COM-B</strain>
    </source>
</reference>
<dbReference type="SUPFAM" id="SSF53335">
    <property type="entry name" value="S-adenosyl-L-methionine-dependent methyltransferases"/>
    <property type="match status" value="1"/>
</dbReference>
<dbReference type="AlphaFoldDB" id="A0A0P9D120"/>
<dbReference type="Gene3D" id="2.70.160.11">
    <property type="entry name" value="Hnrnp arginine n-methyltransferase1"/>
    <property type="match status" value="1"/>
</dbReference>
<dbReference type="PANTHER" id="PTHR11006">
    <property type="entry name" value="PROTEIN ARGININE N-METHYLTRANSFERASE"/>
    <property type="match status" value="1"/>
</dbReference>
<dbReference type="GO" id="GO:0042054">
    <property type="term" value="F:histone methyltransferase activity"/>
    <property type="evidence" value="ECO:0007669"/>
    <property type="project" value="TreeGrafter"/>
</dbReference>
<protein>
    <submittedName>
        <fullName evidence="1">Uncharacterized protein</fullName>
    </submittedName>
</protein>
<evidence type="ECO:0000313" key="2">
    <source>
        <dbReference type="Proteomes" id="UP000050509"/>
    </source>
</evidence>
<gene>
    <name evidence="1" type="ORF">SE17_19890</name>
</gene>
<name>A0A0P9D120_9CHLR</name>
<accession>A0A0P9D120</accession>
<dbReference type="EMBL" id="LJCR01000822">
    <property type="protein sequence ID" value="KPV51673.1"/>
    <property type="molecule type" value="Genomic_DNA"/>
</dbReference>
<proteinExistence type="predicted"/>
<dbReference type="Proteomes" id="UP000050509">
    <property type="component" value="Unassembled WGS sequence"/>
</dbReference>
<dbReference type="Gene3D" id="3.40.50.150">
    <property type="entry name" value="Vaccinia Virus protein VP39"/>
    <property type="match status" value="1"/>
</dbReference>
<sequence length="213" mass="24114">MTLPERADVLISEMVGSEPTGDFVLEVMRDARKRLLKPGAKIVPGKVKVFGLPLMVPRAELNQHIFTTEQAQRWHEWYGFDFGPLGAGDYNALNGTMQSVRPYAARDWPSLSEPVLLTEWELMDIQELMIDVSVPVTATADGYLNGLLVYFEVEMGPGSSFSLHPARVAHDSFRYTPLWIVDEPRMLHTGEQFTLSYRYRVPNTRAGVSLKRE</sequence>
<dbReference type="InterPro" id="IPR029063">
    <property type="entry name" value="SAM-dependent_MTases_sf"/>
</dbReference>
<keyword evidence="2" id="KW-1185">Reference proteome</keyword>
<evidence type="ECO:0000313" key="1">
    <source>
        <dbReference type="EMBL" id="KPV51673.1"/>
    </source>
</evidence>
<dbReference type="GO" id="GO:0016274">
    <property type="term" value="F:protein-arginine N-methyltransferase activity"/>
    <property type="evidence" value="ECO:0007669"/>
    <property type="project" value="InterPro"/>
</dbReference>
<organism evidence="1 2">
    <name type="scientific">Kouleothrix aurantiaca</name>
    <dbReference type="NCBI Taxonomy" id="186479"/>
    <lineage>
        <taxon>Bacteria</taxon>
        <taxon>Bacillati</taxon>
        <taxon>Chloroflexota</taxon>
        <taxon>Chloroflexia</taxon>
        <taxon>Chloroflexales</taxon>
        <taxon>Roseiflexineae</taxon>
        <taxon>Roseiflexaceae</taxon>
        <taxon>Kouleothrix</taxon>
    </lineage>
</organism>
<comment type="caution">
    <text evidence="1">The sequence shown here is derived from an EMBL/GenBank/DDBJ whole genome shotgun (WGS) entry which is preliminary data.</text>
</comment>
<dbReference type="InterPro" id="IPR025799">
    <property type="entry name" value="Arg_MeTrfase"/>
</dbReference>